<dbReference type="PANTHER" id="PTHR47447:SF17">
    <property type="entry name" value="OS12G0638900 PROTEIN"/>
    <property type="match status" value="1"/>
</dbReference>
<name>A0ABP0QCQ9_9DINO</name>
<sequence length="687" mass="74865">MLPRNTAADRRFHVYRDGSVKLSEAVGLLSDALENRCFTARLPTSVLTRLAKEKETQVALRVLHWMQKESLEVNSFHFSATLSACAASNDWQLALCMLDSAEINEVCFNAALDACLKAGQWKRSLELFREMPKRQLVADEVSCNVAIVSAALSSTWQLGLSFLNGVQADAISFSSCVSACERNGQWNLALTYLERLQQRNFEAYAICCNSAVSACAARWHLAFNLAGGMSDSSIQSDAFTYSSVLSALSADWEVAIHTMQLSQSKDEIVFNAAINTCVHGGWMTGLKLLDEMQTKGIRSKAHQHATAASEITYTAAALGCGAARWKLAELLFSKMKYVKVRPDVFAHNAALSFSEEVKRWQGALSCLLQMKSTEQVPDEISYTACLSASEKSSQWLWAVNILEAYEPTKVGAKQIALNAALSACEKSLQWSLAISIFSQLPQCRAIQDIISFGASISACEKASFWEITLILHSLSQESNAITYGAAISACAKGQQWKLALETLSYMLQSQVESDQINFNAAISASEKCQKWQVASLLLNTMTRSLIQPVDGSFNAAISACQKGQSALPAPPLPSTYSFGAAIAAWRSEWSLALDAWNRMQSIGLSTDDANCSALLSACVRGSCWRNAIGFLGETFLASEPSVQLVFASISACEVSEVPGRWPLKKDEKKRTFVTTSVLAPSSTARSP</sequence>
<evidence type="ECO:0000256" key="2">
    <source>
        <dbReference type="PROSITE-ProRule" id="PRU00708"/>
    </source>
</evidence>
<dbReference type="EMBL" id="CAXAMN010024306">
    <property type="protein sequence ID" value="CAK9085418.1"/>
    <property type="molecule type" value="Genomic_DNA"/>
</dbReference>
<dbReference type="Gene3D" id="1.25.40.10">
    <property type="entry name" value="Tetratricopeptide repeat domain"/>
    <property type="match status" value="5"/>
</dbReference>
<proteinExistence type="predicted"/>
<dbReference type="PANTHER" id="PTHR47447">
    <property type="entry name" value="OS03G0856100 PROTEIN"/>
    <property type="match status" value="1"/>
</dbReference>
<dbReference type="InterPro" id="IPR011990">
    <property type="entry name" value="TPR-like_helical_dom_sf"/>
</dbReference>
<keyword evidence="1" id="KW-0677">Repeat</keyword>
<feature type="repeat" description="PPR" evidence="2">
    <location>
        <begin position="104"/>
        <end position="138"/>
    </location>
</feature>
<reference evidence="3 4" key="1">
    <citation type="submission" date="2024-02" db="EMBL/GenBank/DDBJ databases">
        <authorList>
            <person name="Chen Y."/>
            <person name="Shah S."/>
            <person name="Dougan E. K."/>
            <person name="Thang M."/>
            <person name="Chan C."/>
        </authorList>
    </citation>
    <scope>NUCLEOTIDE SEQUENCE [LARGE SCALE GENOMIC DNA]</scope>
</reference>
<dbReference type="Proteomes" id="UP001642484">
    <property type="component" value="Unassembled WGS sequence"/>
</dbReference>
<evidence type="ECO:0000313" key="4">
    <source>
        <dbReference type="Proteomes" id="UP001642484"/>
    </source>
</evidence>
<keyword evidence="4" id="KW-1185">Reference proteome</keyword>
<evidence type="ECO:0008006" key="5">
    <source>
        <dbReference type="Google" id="ProtNLM"/>
    </source>
</evidence>
<dbReference type="Pfam" id="PF01535">
    <property type="entry name" value="PPR"/>
    <property type="match status" value="3"/>
</dbReference>
<evidence type="ECO:0000256" key="1">
    <source>
        <dbReference type="ARBA" id="ARBA00022737"/>
    </source>
</evidence>
<accession>A0ABP0QCQ9</accession>
<feature type="repeat" description="PPR" evidence="2">
    <location>
        <begin position="479"/>
        <end position="513"/>
    </location>
</feature>
<dbReference type="PROSITE" id="PS51375">
    <property type="entry name" value="PPR"/>
    <property type="match status" value="3"/>
</dbReference>
<feature type="repeat" description="PPR" evidence="2">
    <location>
        <begin position="169"/>
        <end position="203"/>
    </location>
</feature>
<protein>
    <recommendedName>
        <fullName evidence="5">Pentatricopeptide repeat-containing protein, chloroplastic</fullName>
    </recommendedName>
</protein>
<dbReference type="InterPro" id="IPR002885">
    <property type="entry name" value="PPR_rpt"/>
</dbReference>
<organism evidence="3 4">
    <name type="scientific">Durusdinium trenchii</name>
    <dbReference type="NCBI Taxonomy" id="1381693"/>
    <lineage>
        <taxon>Eukaryota</taxon>
        <taxon>Sar</taxon>
        <taxon>Alveolata</taxon>
        <taxon>Dinophyceae</taxon>
        <taxon>Suessiales</taxon>
        <taxon>Symbiodiniaceae</taxon>
        <taxon>Durusdinium</taxon>
    </lineage>
</organism>
<gene>
    <name evidence="3" type="ORF">CCMP2556_LOCUS41471</name>
</gene>
<comment type="caution">
    <text evidence="3">The sequence shown here is derived from an EMBL/GenBank/DDBJ whole genome shotgun (WGS) entry which is preliminary data.</text>
</comment>
<dbReference type="NCBIfam" id="TIGR00756">
    <property type="entry name" value="PPR"/>
    <property type="match status" value="1"/>
</dbReference>
<evidence type="ECO:0000313" key="3">
    <source>
        <dbReference type="EMBL" id="CAK9085418.1"/>
    </source>
</evidence>